<dbReference type="InterPro" id="IPR046720">
    <property type="entry name" value="DUF6612"/>
</dbReference>
<dbReference type="PROSITE" id="PS51257">
    <property type="entry name" value="PROKAR_LIPOPROTEIN"/>
    <property type="match status" value="1"/>
</dbReference>
<sequence length="355" mass="40290">MSRKFYMSVLILLMSVTLILSGCGTKKEPKEALQSAAATAMKMDSYVSESQIKLTDLTIDTSSSPELGAVYSMLKDAEINLTQMYQRDPMQTEASLEVKLTGDFSTTITLQFVMTKDKVFIKIPSIPFLPLPENVTGKFLEFDLKELAESNAESFNPDLLDTDKTQKLVAEIANVILAEYDSEKFIKDVDPKELTLPEGFKAKQVVQFYITNDTFKDAISILIKEALPKALDIVAKDEYREMLQLTPQDIEDAKKELGELNEDEFQKDLDEMQKVLKINEFTFNTAIDKDNYPSYQEMNMDVEFSDPDTQEKLKLAMEMNSKFTSINEAPNFKIGIPQDAITMEELEQEMNSFGY</sequence>
<reference evidence="1 2" key="1">
    <citation type="submission" date="2018-11" db="EMBL/GenBank/DDBJ databases">
        <title>Genome sequencing of Paenibacillus lentus DSM25539(T).</title>
        <authorList>
            <person name="Kook J.-K."/>
            <person name="Park S.-N."/>
            <person name="Lim Y.K."/>
        </authorList>
    </citation>
    <scope>NUCLEOTIDE SEQUENCE [LARGE SCALE GENOMIC DNA]</scope>
    <source>
        <strain evidence="1 2">DSM 25539</strain>
    </source>
</reference>
<keyword evidence="2" id="KW-1185">Reference proteome</keyword>
<dbReference type="OrthoDB" id="2657915at2"/>
<dbReference type="Pfam" id="PF20316">
    <property type="entry name" value="DUF6612"/>
    <property type="match status" value="1"/>
</dbReference>
<organism evidence="1 2">
    <name type="scientific">Paenibacillus lentus</name>
    <dbReference type="NCBI Taxonomy" id="1338368"/>
    <lineage>
        <taxon>Bacteria</taxon>
        <taxon>Bacillati</taxon>
        <taxon>Bacillota</taxon>
        <taxon>Bacilli</taxon>
        <taxon>Bacillales</taxon>
        <taxon>Paenibacillaceae</taxon>
        <taxon>Paenibacillus</taxon>
    </lineage>
</organism>
<gene>
    <name evidence="1" type="ORF">EIM92_04215</name>
</gene>
<dbReference type="KEGG" id="plen:EIM92_04215"/>
<dbReference type="EMBL" id="CP034248">
    <property type="protein sequence ID" value="AZK45499.1"/>
    <property type="molecule type" value="Genomic_DNA"/>
</dbReference>
<name>A0A3Q8S3W4_9BACL</name>
<dbReference type="AlphaFoldDB" id="A0A3Q8S3W4"/>
<dbReference type="Proteomes" id="UP000273145">
    <property type="component" value="Chromosome"/>
</dbReference>
<evidence type="ECO:0000313" key="1">
    <source>
        <dbReference type="EMBL" id="AZK45499.1"/>
    </source>
</evidence>
<dbReference type="RefSeq" id="WP_125081616.1">
    <property type="nucleotide sequence ID" value="NZ_CP034248.1"/>
</dbReference>
<protein>
    <recommendedName>
        <fullName evidence="3">Lipoprotein</fullName>
    </recommendedName>
</protein>
<evidence type="ECO:0008006" key="3">
    <source>
        <dbReference type="Google" id="ProtNLM"/>
    </source>
</evidence>
<proteinExistence type="predicted"/>
<evidence type="ECO:0000313" key="2">
    <source>
        <dbReference type="Proteomes" id="UP000273145"/>
    </source>
</evidence>
<accession>A0A3Q8S3W4</accession>